<dbReference type="FunCoup" id="A8Q2R4">
    <property type="interactions" value="2"/>
</dbReference>
<keyword evidence="3" id="KW-1185">Reference proteome</keyword>
<protein>
    <recommendedName>
        <fullName evidence="1">Metallo-beta-lactamase domain-containing protein</fullName>
    </recommendedName>
</protein>
<dbReference type="InterPro" id="IPR036866">
    <property type="entry name" value="RibonucZ/Hydroxyglut_hydro"/>
</dbReference>
<proteinExistence type="predicted"/>
<dbReference type="PANTHER" id="PTHR42663">
    <property type="entry name" value="HYDROLASE C777.06C-RELATED-RELATED"/>
    <property type="match status" value="1"/>
</dbReference>
<dbReference type="VEuPathDB" id="FungiDB:MGL_2224"/>
<name>A8Q2R4_MALGO</name>
<evidence type="ECO:0000313" key="2">
    <source>
        <dbReference type="EMBL" id="EDP43214.1"/>
    </source>
</evidence>
<dbReference type="OMA" id="EFKWHII"/>
<dbReference type="EMBL" id="AAYY01000008">
    <property type="protein sequence ID" value="EDP43214.1"/>
    <property type="molecule type" value="Genomic_DNA"/>
</dbReference>
<accession>A8Q2R4</accession>
<comment type="caution">
    <text evidence="2">The sequence shown here is derived from an EMBL/GenBank/DDBJ whole genome shotgun (WGS) entry which is preliminary data.</text>
</comment>
<dbReference type="Pfam" id="PF12706">
    <property type="entry name" value="Lactamase_B_2"/>
    <property type="match status" value="1"/>
</dbReference>
<dbReference type="KEGG" id="mgl:MGL_2224"/>
<organism evidence="2 3">
    <name type="scientific">Malassezia globosa (strain ATCC MYA-4612 / CBS 7966)</name>
    <name type="common">Dandruff-associated fungus</name>
    <dbReference type="NCBI Taxonomy" id="425265"/>
    <lineage>
        <taxon>Eukaryota</taxon>
        <taxon>Fungi</taxon>
        <taxon>Dikarya</taxon>
        <taxon>Basidiomycota</taxon>
        <taxon>Ustilaginomycotina</taxon>
        <taxon>Malasseziomycetes</taxon>
        <taxon>Malasseziales</taxon>
        <taxon>Malasseziaceae</taxon>
        <taxon>Malassezia</taxon>
    </lineage>
</organism>
<dbReference type="PANTHER" id="PTHR42663:SF6">
    <property type="entry name" value="HYDROLASE C777.06C-RELATED"/>
    <property type="match status" value="1"/>
</dbReference>
<dbReference type="OrthoDB" id="341300at2759"/>
<sequence length="388" mass="43470">MPWSQDVKATWLEEVIFLGTGTSSQVPAIHCITDKNSDCVTCTDAMKPGSKNRRFCTSAIVRGSKQGCPGTSSTILIDCGKSFYESALRYFPVYGLRNIDALLLTHAHADAMLGLDDLRSWTMNACIQTHVDVYLTRECMDTVQQTFPYLVDTSRATGGGDVGALRWHIIDPHTPFLAGPQQVPVQPLYVEHGYTHGGRVPFACLGFRIDSMSYISDCVRTSGCTHLCRRRSNSQHHIPETTMEKVVGSDLFILDGLKMNRHTSHFSIPQAITCTLDLCMRHAHRQLSPPSLTVLTDITHRLEHHSTESQIVTLLDGLAAWLHQQGWSATDAPSRWWTRIWDEQENELHERLQLTPLSSSLSIKHAHPLVPDMRVAYDGARVTFSRHV</sequence>
<evidence type="ECO:0000259" key="1">
    <source>
        <dbReference type="SMART" id="SM00849"/>
    </source>
</evidence>
<dbReference type="GeneID" id="5854735"/>
<evidence type="ECO:0000313" key="3">
    <source>
        <dbReference type="Proteomes" id="UP000008837"/>
    </source>
</evidence>
<dbReference type="SMART" id="SM00849">
    <property type="entry name" value="Lactamase_B"/>
    <property type="match status" value="1"/>
</dbReference>
<dbReference type="Proteomes" id="UP000008837">
    <property type="component" value="Unassembled WGS sequence"/>
</dbReference>
<dbReference type="Gene3D" id="3.60.15.10">
    <property type="entry name" value="Ribonuclease Z/Hydroxyacylglutathione hydrolase-like"/>
    <property type="match status" value="1"/>
</dbReference>
<feature type="domain" description="Metallo-beta-lactamase" evidence="1">
    <location>
        <begin position="55"/>
        <end position="257"/>
    </location>
</feature>
<dbReference type="RefSeq" id="XP_001730428.1">
    <property type="nucleotide sequence ID" value="XM_001730376.1"/>
</dbReference>
<dbReference type="AlphaFoldDB" id="A8Q2R4"/>
<dbReference type="CDD" id="cd16279">
    <property type="entry name" value="metallo-hydrolase-like_MBL-fold"/>
    <property type="match status" value="1"/>
</dbReference>
<dbReference type="InterPro" id="IPR001279">
    <property type="entry name" value="Metallo-B-lactamas"/>
</dbReference>
<dbReference type="SUPFAM" id="SSF56281">
    <property type="entry name" value="Metallo-hydrolase/oxidoreductase"/>
    <property type="match status" value="1"/>
</dbReference>
<gene>
    <name evidence="2" type="ORF">MGL_2224</name>
</gene>
<dbReference type="InParanoid" id="A8Q2R4"/>
<reference evidence="2 3" key="1">
    <citation type="journal article" date="2007" name="Proc. Natl. Acad. Sci. U.S.A.">
        <title>Dandruff-associated Malassezia genomes reveal convergent and divergent virulence traits shared with plant and human fungal pathogens.</title>
        <authorList>
            <person name="Xu J."/>
            <person name="Saunders C.W."/>
            <person name="Hu P."/>
            <person name="Grant R.A."/>
            <person name="Boekhout T."/>
            <person name="Kuramae E.E."/>
            <person name="Kronstad J.W."/>
            <person name="Deangelis Y.M."/>
            <person name="Reeder N.L."/>
            <person name="Johnstone K.R."/>
            <person name="Leland M."/>
            <person name="Fieno A.M."/>
            <person name="Begley W.M."/>
            <person name="Sun Y."/>
            <person name="Lacey M.P."/>
            <person name="Chaudhary T."/>
            <person name="Keough T."/>
            <person name="Chu L."/>
            <person name="Sears R."/>
            <person name="Yuan B."/>
            <person name="Dawson T.L.Jr."/>
        </authorList>
    </citation>
    <scope>NUCLEOTIDE SEQUENCE [LARGE SCALE GENOMIC DNA]</scope>
    <source>
        <strain evidence="3">ATCC MYA-4612 / CBS 7966</strain>
    </source>
</reference>
<dbReference type="STRING" id="425265.A8Q2R4"/>